<proteinExistence type="predicted"/>
<gene>
    <name evidence="1" type="ORF">NRB20_54890</name>
</gene>
<evidence type="ECO:0000313" key="1">
    <source>
        <dbReference type="EMBL" id="MQY22374.1"/>
    </source>
</evidence>
<protein>
    <submittedName>
        <fullName evidence="1">Uncharacterized protein</fullName>
    </submittedName>
</protein>
<reference evidence="1 2" key="1">
    <citation type="submission" date="2019-10" db="EMBL/GenBank/DDBJ databases">
        <title>Nocardia macrotermitis sp. nov. and Nocardia aurantia sp. nov., isolated from the gut of fungus growing-termite Macrotermes natalensis.</title>
        <authorList>
            <person name="Benndorf R."/>
            <person name="Schwitalla J."/>
            <person name="Martin K."/>
            <person name="De Beer W."/>
            <person name="Kaster A.-K."/>
            <person name="Vollmers J."/>
            <person name="Poulsen M."/>
            <person name="Beemelmanns C."/>
        </authorList>
    </citation>
    <scope>NUCLEOTIDE SEQUENCE [LARGE SCALE GENOMIC DNA]</scope>
    <source>
        <strain evidence="1 2">RB20</strain>
    </source>
</reference>
<sequence length="45" mass="4597">MIDPRGMAVAVLLLEGCAGQVYTLTGAVWEQGAAFMDVNGGAIVT</sequence>
<comment type="caution">
    <text evidence="1">The sequence shown here is derived from an EMBL/GenBank/DDBJ whole genome shotgun (WGS) entry which is preliminary data.</text>
</comment>
<dbReference type="EMBL" id="WEGK01000013">
    <property type="protein sequence ID" value="MQY22374.1"/>
    <property type="molecule type" value="Genomic_DNA"/>
</dbReference>
<organism evidence="1 2">
    <name type="scientific">Nocardia macrotermitis</name>
    <dbReference type="NCBI Taxonomy" id="2585198"/>
    <lineage>
        <taxon>Bacteria</taxon>
        <taxon>Bacillati</taxon>
        <taxon>Actinomycetota</taxon>
        <taxon>Actinomycetes</taxon>
        <taxon>Mycobacteriales</taxon>
        <taxon>Nocardiaceae</taxon>
        <taxon>Nocardia</taxon>
    </lineage>
</organism>
<name>A0A7K0DBW6_9NOCA</name>
<keyword evidence="2" id="KW-1185">Reference proteome</keyword>
<dbReference type="Proteomes" id="UP000438448">
    <property type="component" value="Unassembled WGS sequence"/>
</dbReference>
<accession>A0A7K0DBW6</accession>
<evidence type="ECO:0000313" key="2">
    <source>
        <dbReference type="Proteomes" id="UP000438448"/>
    </source>
</evidence>
<dbReference type="AlphaFoldDB" id="A0A7K0DBW6"/>